<dbReference type="InterPro" id="IPR002156">
    <property type="entry name" value="RNaseH_domain"/>
</dbReference>
<reference evidence="2" key="1">
    <citation type="submission" date="2020-06" db="EMBL/GenBank/DDBJ databases">
        <authorList>
            <person name="Li T."/>
            <person name="Hu X."/>
            <person name="Zhang T."/>
            <person name="Song X."/>
            <person name="Zhang H."/>
            <person name="Dai N."/>
            <person name="Sheng W."/>
            <person name="Hou X."/>
            <person name="Wei L."/>
        </authorList>
    </citation>
    <scope>NUCLEOTIDE SEQUENCE</scope>
    <source>
        <strain evidence="2">K16</strain>
        <tissue evidence="2">Leaf</tissue>
    </source>
</reference>
<evidence type="ECO:0000259" key="1">
    <source>
        <dbReference type="Pfam" id="PF13456"/>
    </source>
</evidence>
<dbReference type="SUPFAM" id="SSF53098">
    <property type="entry name" value="Ribonuclease H-like"/>
    <property type="match status" value="1"/>
</dbReference>
<dbReference type="InterPro" id="IPR052929">
    <property type="entry name" value="RNase_H-like_EbsB-rel"/>
</dbReference>
<dbReference type="InterPro" id="IPR044730">
    <property type="entry name" value="RNase_H-like_dom_plant"/>
</dbReference>
<dbReference type="Proteomes" id="UP001289374">
    <property type="component" value="Unassembled WGS sequence"/>
</dbReference>
<name>A0AAE1VZK6_9LAMI</name>
<protein>
    <recommendedName>
        <fullName evidence="1">RNase H type-1 domain-containing protein</fullName>
    </recommendedName>
</protein>
<reference evidence="2" key="2">
    <citation type="journal article" date="2024" name="Plant">
        <title>Genomic evolution and insights into agronomic trait innovations of Sesamum species.</title>
        <authorList>
            <person name="Miao H."/>
            <person name="Wang L."/>
            <person name="Qu L."/>
            <person name="Liu H."/>
            <person name="Sun Y."/>
            <person name="Le M."/>
            <person name="Wang Q."/>
            <person name="Wei S."/>
            <person name="Zheng Y."/>
            <person name="Lin W."/>
            <person name="Duan Y."/>
            <person name="Cao H."/>
            <person name="Xiong S."/>
            <person name="Wang X."/>
            <person name="Wei L."/>
            <person name="Li C."/>
            <person name="Ma Q."/>
            <person name="Ju M."/>
            <person name="Zhao R."/>
            <person name="Li G."/>
            <person name="Mu C."/>
            <person name="Tian Q."/>
            <person name="Mei H."/>
            <person name="Zhang T."/>
            <person name="Gao T."/>
            <person name="Zhang H."/>
        </authorList>
    </citation>
    <scope>NUCLEOTIDE SEQUENCE</scope>
    <source>
        <strain evidence="2">K16</strain>
    </source>
</reference>
<dbReference type="CDD" id="cd06222">
    <property type="entry name" value="RNase_H_like"/>
    <property type="match status" value="1"/>
</dbReference>
<dbReference type="InterPro" id="IPR012337">
    <property type="entry name" value="RNaseH-like_sf"/>
</dbReference>
<dbReference type="GO" id="GO:0003676">
    <property type="term" value="F:nucleic acid binding"/>
    <property type="evidence" value="ECO:0007669"/>
    <property type="project" value="InterPro"/>
</dbReference>
<dbReference type="Pfam" id="PF13456">
    <property type="entry name" value="RVT_3"/>
    <property type="match status" value="1"/>
</dbReference>
<proteinExistence type="predicted"/>
<dbReference type="PANTHER" id="PTHR47074:SF48">
    <property type="entry name" value="POLYNUCLEOTIDYL TRANSFERASE, RIBONUCLEASE H-LIKE SUPERFAMILY PROTEIN"/>
    <property type="match status" value="1"/>
</dbReference>
<dbReference type="EMBL" id="JACGWL010000922">
    <property type="protein sequence ID" value="KAK4381235.1"/>
    <property type="molecule type" value="Genomic_DNA"/>
</dbReference>
<keyword evidence="3" id="KW-1185">Reference proteome</keyword>
<accession>A0AAE1VZK6</accession>
<dbReference type="AlphaFoldDB" id="A0AAE1VZK6"/>
<dbReference type="Gene3D" id="3.30.420.10">
    <property type="entry name" value="Ribonuclease H-like superfamily/Ribonuclease H"/>
    <property type="match status" value="1"/>
</dbReference>
<gene>
    <name evidence="2" type="ORF">Sango_2987000</name>
</gene>
<organism evidence="2 3">
    <name type="scientific">Sesamum angolense</name>
    <dbReference type="NCBI Taxonomy" id="2727404"/>
    <lineage>
        <taxon>Eukaryota</taxon>
        <taxon>Viridiplantae</taxon>
        <taxon>Streptophyta</taxon>
        <taxon>Embryophyta</taxon>
        <taxon>Tracheophyta</taxon>
        <taxon>Spermatophyta</taxon>
        <taxon>Magnoliopsida</taxon>
        <taxon>eudicotyledons</taxon>
        <taxon>Gunneridae</taxon>
        <taxon>Pentapetalae</taxon>
        <taxon>asterids</taxon>
        <taxon>lamiids</taxon>
        <taxon>Lamiales</taxon>
        <taxon>Pedaliaceae</taxon>
        <taxon>Sesamum</taxon>
    </lineage>
</organism>
<sequence>MAFAPNVANPELGEAMAARLAIEIWRHFQWHNCIIEGDCIQIVHKLNSKETDYSEMGPILHDIRSSLDDFAIFKICFVRRSTNLAAHHLARVALNSQEGTDPPPFLCDILRVDAPLLN</sequence>
<dbReference type="GO" id="GO:0004523">
    <property type="term" value="F:RNA-DNA hybrid ribonuclease activity"/>
    <property type="evidence" value="ECO:0007669"/>
    <property type="project" value="InterPro"/>
</dbReference>
<evidence type="ECO:0000313" key="3">
    <source>
        <dbReference type="Proteomes" id="UP001289374"/>
    </source>
</evidence>
<dbReference type="InterPro" id="IPR036397">
    <property type="entry name" value="RNaseH_sf"/>
</dbReference>
<evidence type="ECO:0000313" key="2">
    <source>
        <dbReference type="EMBL" id="KAK4381235.1"/>
    </source>
</evidence>
<feature type="domain" description="RNase H type-1" evidence="1">
    <location>
        <begin position="6"/>
        <end position="92"/>
    </location>
</feature>
<comment type="caution">
    <text evidence="2">The sequence shown here is derived from an EMBL/GenBank/DDBJ whole genome shotgun (WGS) entry which is preliminary data.</text>
</comment>
<dbReference type="PANTHER" id="PTHR47074">
    <property type="entry name" value="BNAC02G40300D PROTEIN"/>
    <property type="match status" value="1"/>
</dbReference>